<dbReference type="Proteomes" id="UP000548476">
    <property type="component" value="Unassembled WGS sequence"/>
</dbReference>
<comment type="caution">
    <text evidence="3">The sequence shown here is derived from an EMBL/GenBank/DDBJ whole genome shotgun (WGS) entry which is preliminary data.</text>
</comment>
<keyword evidence="2" id="KW-0812">Transmembrane</keyword>
<reference evidence="3 4" key="1">
    <citation type="submission" date="2020-08" db="EMBL/GenBank/DDBJ databases">
        <title>Genomic Encyclopedia of Type Strains, Phase IV (KMG-IV): sequencing the most valuable type-strain genomes for metagenomic binning, comparative biology and taxonomic classification.</title>
        <authorList>
            <person name="Goeker M."/>
        </authorList>
    </citation>
    <scope>NUCLEOTIDE SEQUENCE [LARGE SCALE GENOMIC DNA]</scope>
    <source>
        <strain evidence="3 4">YIM 65646</strain>
    </source>
</reference>
<proteinExistence type="predicted"/>
<organism evidence="3 4">
    <name type="scientific">Phytomonospora endophytica</name>
    <dbReference type="NCBI Taxonomy" id="714109"/>
    <lineage>
        <taxon>Bacteria</taxon>
        <taxon>Bacillati</taxon>
        <taxon>Actinomycetota</taxon>
        <taxon>Actinomycetes</taxon>
        <taxon>Micromonosporales</taxon>
        <taxon>Micromonosporaceae</taxon>
        <taxon>Phytomonospora</taxon>
    </lineage>
</organism>
<accession>A0A841FFL7</accession>
<name>A0A841FFL7_9ACTN</name>
<evidence type="ECO:0000313" key="4">
    <source>
        <dbReference type="Proteomes" id="UP000548476"/>
    </source>
</evidence>
<gene>
    <name evidence="3" type="ORF">HNR73_002498</name>
</gene>
<dbReference type="EMBL" id="JACHGT010000005">
    <property type="protein sequence ID" value="MBB6034644.1"/>
    <property type="molecule type" value="Genomic_DNA"/>
</dbReference>
<keyword evidence="2" id="KW-0472">Membrane</keyword>
<dbReference type="RefSeq" id="WP_184787523.1">
    <property type="nucleotide sequence ID" value="NZ_BONT01000068.1"/>
</dbReference>
<evidence type="ECO:0000256" key="2">
    <source>
        <dbReference type="SAM" id="Phobius"/>
    </source>
</evidence>
<evidence type="ECO:0000313" key="3">
    <source>
        <dbReference type="EMBL" id="MBB6034644.1"/>
    </source>
</evidence>
<feature type="compositionally biased region" description="Basic and acidic residues" evidence="1">
    <location>
        <begin position="1"/>
        <end position="19"/>
    </location>
</feature>
<feature type="region of interest" description="Disordered" evidence="1">
    <location>
        <begin position="1"/>
        <end position="29"/>
    </location>
</feature>
<feature type="transmembrane region" description="Helical" evidence="2">
    <location>
        <begin position="219"/>
        <end position="242"/>
    </location>
</feature>
<sequence length="320" mass="33100">MGEPDTSKDTDVTNDEGHGDSSPSLLGGDFGSGNSYFDTSGDNLKDSVPLYSNVDGMSSAFGNLAKGEDISGSVMDVGIQITDMAANIGLLMVDPIGFLVNAGIGFLIDFIQPLEDMLGMVTGNPERMGAEIDKWGRVRDALEPMAEKVKEVGAKDMPGWVGEAATIAKKRLDEFGDAIAAVGGQIASLESVLELAKALAGVAQDVIKGIISSWVSGRIIAWMVAAATSGISFGGSIGVFVAESLMSYSRAVLQVTSAMRRGSQIFQAIAKILDKAKIAVQALGNGFAVIKALPNVVNSAVTEAGSNTGMSNPAISNAMQ</sequence>
<keyword evidence="4" id="KW-1185">Reference proteome</keyword>
<keyword evidence="2" id="KW-1133">Transmembrane helix</keyword>
<evidence type="ECO:0000256" key="1">
    <source>
        <dbReference type="SAM" id="MobiDB-lite"/>
    </source>
</evidence>
<protein>
    <submittedName>
        <fullName evidence="3">Uncharacterized protein</fullName>
    </submittedName>
</protein>
<dbReference type="AlphaFoldDB" id="A0A841FFL7"/>